<dbReference type="InterPro" id="IPR000210">
    <property type="entry name" value="BTB/POZ_dom"/>
</dbReference>
<proteinExistence type="predicted"/>
<protein>
    <recommendedName>
        <fullName evidence="1">BTB domain-containing protein</fullName>
    </recommendedName>
</protein>
<dbReference type="AlphaFoldDB" id="A0A7R9BHF3"/>
<dbReference type="InterPro" id="IPR011333">
    <property type="entry name" value="SKP1/BTB/POZ_sf"/>
</dbReference>
<accession>A0A7R9BHF3</accession>
<dbReference type="Gene3D" id="3.30.710.10">
    <property type="entry name" value="Potassium Channel Kv1.1, Chain A"/>
    <property type="match status" value="1"/>
</dbReference>
<reference evidence="2" key="1">
    <citation type="submission" date="2020-11" db="EMBL/GenBank/DDBJ databases">
        <authorList>
            <person name="Tran Van P."/>
        </authorList>
    </citation>
    <scope>NUCLEOTIDE SEQUENCE</scope>
</reference>
<dbReference type="PROSITE" id="PS50097">
    <property type="entry name" value="BTB"/>
    <property type="match status" value="1"/>
</dbReference>
<dbReference type="Pfam" id="PF00651">
    <property type="entry name" value="BTB"/>
    <property type="match status" value="1"/>
</dbReference>
<dbReference type="GO" id="GO:0008344">
    <property type="term" value="P:adult locomotory behavior"/>
    <property type="evidence" value="ECO:0007669"/>
    <property type="project" value="TreeGrafter"/>
</dbReference>
<dbReference type="GO" id="GO:0005737">
    <property type="term" value="C:cytoplasm"/>
    <property type="evidence" value="ECO:0007669"/>
    <property type="project" value="TreeGrafter"/>
</dbReference>
<feature type="domain" description="BTB" evidence="1">
    <location>
        <begin position="27"/>
        <end position="93"/>
    </location>
</feature>
<dbReference type="SMART" id="SM00225">
    <property type="entry name" value="BTB"/>
    <property type="match status" value="1"/>
</dbReference>
<dbReference type="OrthoDB" id="6338335at2759"/>
<sequence length="279" mass="31926">MMESSGIEELGGVSQHMENLLNSRYGADVTVLVQGRRFETHKAILASRSPYFKNLFGDDHKSSPTEVELKDTYADSFKSVLSFLYTGKLDTTKMHVLQLIDIFGLAHRLHLEELVERVEEIMLSSLKLENLVSLWNCVEKVREFLAAKPLRKSPVQVFLACVDWIKSNNINQPDMLLKYLSFKRMTVKELLTIVRPTGYLQDKTLLDIIQVYGEGKVQWNHEKEVVVECTSRFENSGSYQRKQTQRASKITKSCTLIQRTSMITGATEYLVTCEDDEAC</sequence>
<gene>
    <name evidence="2" type="ORF">NMOB1V02_LOCUS2940</name>
</gene>
<evidence type="ECO:0000313" key="2">
    <source>
        <dbReference type="EMBL" id="CAD7275137.1"/>
    </source>
</evidence>
<dbReference type="PANTHER" id="PTHR46306:SF1">
    <property type="entry name" value="BTB_POZ DOMAIN-CONTAINING PROTEIN 9"/>
    <property type="match status" value="1"/>
</dbReference>
<dbReference type="InterPro" id="IPR052407">
    <property type="entry name" value="BTB_POZ_domain_cont_9"/>
</dbReference>
<name>A0A7R9BHF3_9CRUS</name>
<dbReference type="EMBL" id="OA882399">
    <property type="protein sequence ID" value="CAD7275137.1"/>
    <property type="molecule type" value="Genomic_DNA"/>
</dbReference>
<evidence type="ECO:0000259" key="1">
    <source>
        <dbReference type="PROSITE" id="PS50097"/>
    </source>
</evidence>
<dbReference type="PANTHER" id="PTHR46306">
    <property type="entry name" value="BTB/POZ DOMAIN-CONTAINING PROTEIN 9"/>
    <property type="match status" value="1"/>
</dbReference>
<organism evidence="2">
    <name type="scientific">Notodromas monacha</name>
    <dbReference type="NCBI Taxonomy" id="399045"/>
    <lineage>
        <taxon>Eukaryota</taxon>
        <taxon>Metazoa</taxon>
        <taxon>Ecdysozoa</taxon>
        <taxon>Arthropoda</taxon>
        <taxon>Crustacea</taxon>
        <taxon>Oligostraca</taxon>
        <taxon>Ostracoda</taxon>
        <taxon>Podocopa</taxon>
        <taxon>Podocopida</taxon>
        <taxon>Cypridocopina</taxon>
        <taxon>Cypridoidea</taxon>
        <taxon>Cyprididae</taxon>
        <taxon>Notodromas</taxon>
    </lineage>
</organism>
<keyword evidence="3" id="KW-1185">Reference proteome</keyword>
<evidence type="ECO:0000313" key="3">
    <source>
        <dbReference type="Proteomes" id="UP000678499"/>
    </source>
</evidence>
<dbReference type="SUPFAM" id="SSF54695">
    <property type="entry name" value="POZ domain"/>
    <property type="match status" value="1"/>
</dbReference>
<dbReference type="Proteomes" id="UP000678499">
    <property type="component" value="Unassembled WGS sequence"/>
</dbReference>
<dbReference type="EMBL" id="CAJPEX010000362">
    <property type="protein sequence ID" value="CAG0915289.1"/>
    <property type="molecule type" value="Genomic_DNA"/>
</dbReference>
<dbReference type="GO" id="GO:0048512">
    <property type="term" value="P:circadian behavior"/>
    <property type="evidence" value="ECO:0007669"/>
    <property type="project" value="TreeGrafter"/>
</dbReference>
<dbReference type="GO" id="GO:0050804">
    <property type="term" value="P:modulation of chemical synaptic transmission"/>
    <property type="evidence" value="ECO:0007669"/>
    <property type="project" value="TreeGrafter"/>
</dbReference>